<evidence type="ECO:0000259" key="4">
    <source>
        <dbReference type="PROSITE" id="PS50801"/>
    </source>
</evidence>
<dbReference type="Proteomes" id="UP001225605">
    <property type="component" value="Unassembled WGS sequence"/>
</dbReference>
<keyword evidence="6" id="KW-1185">Reference proteome</keyword>
<comment type="caution">
    <text evidence="5">The sequence shown here is derived from an EMBL/GenBank/DDBJ whole genome shotgun (WGS) entry which is preliminary data.</text>
</comment>
<proteinExistence type="inferred from homology"/>
<dbReference type="NCBIfam" id="TIGR00377">
    <property type="entry name" value="ant_ant_sig"/>
    <property type="match status" value="1"/>
</dbReference>
<organism evidence="5 6">
    <name type="scientific">Saccharothrix yanglingensis</name>
    <dbReference type="NCBI Taxonomy" id="659496"/>
    <lineage>
        <taxon>Bacteria</taxon>
        <taxon>Bacillati</taxon>
        <taxon>Actinomycetota</taxon>
        <taxon>Actinomycetes</taxon>
        <taxon>Pseudonocardiales</taxon>
        <taxon>Pseudonocardiaceae</taxon>
        <taxon>Saccharothrix</taxon>
    </lineage>
</organism>
<sequence>MELVEGGRRGGLHDHRTATRRHPRHRLVHLVRPRRAVVLAEPDGCRSAPAHEKCADREDNACGGRPGPPAARRGSRGGDVVTGSEHRGGHVEQLRVERADRDEAVVVSAHGEVDGTNAPVLHEGLTAAFASAAARTVPVVVDLTDVPFFASSGMALLVEHHNLGARRATPLRVVAPARSPLRALRAARLDQVLDLYPDLPAALAG</sequence>
<protein>
    <recommendedName>
        <fullName evidence="2">Anti-sigma factor antagonist</fullName>
    </recommendedName>
</protein>
<evidence type="ECO:0000313" key="5">
    <source>
        <dbReference type="EMBL" id="MDQ2587843.1"/>
    </source>
</evidence>
<feature type="region of interest" description="Disordered" evidence="3">
    <location>
        <begin position="46"/>
        <end position="89"/>
    </location>
</feature>
<dbReference type="SUPFAM" id="SSF52091">
    <property type="entry name" value="SpoIIaa-like"/>
    <property type="match status" value="1"/>
</dbReference>
<dbReference type="InterPro" id="IPR036513">
    <property type="entry name" value="STAS_dom_sf"/>
</dbReference>
<name>A0ABU0X6U0_9PSEU</name>
<dbReference type="PANTHER" id="PTHR33495">
    <property type="entry name" value="ANTI-SIGMA FACTOR ANTAGONIST TM_1081-RELATED-RELATED"/>
    <property type="match status" value="1"/>
</dbReference>
<evidence type="ECO:0000256" key="2">
    <source>
        <dbReference type="RuleBase" id="RU003749"/>
    </source>
</evidence>
<feature type="domain" description="STAS" evidence="4">
    <location>
        <begin position="94"/>
        <end position="205"/>
    </location>
</feature>
<dbReference type="InterPro" id="IPR002645">
    <property type="entry name" value="STAS_dom"/>
</dbReference>
<dbReference type="EMBL" id="NSDM01000014">
    <property type="protein sequence ID" value="MDQ2587843.1"/>
    <property type="molecule type" value="Genomic_DNA"/>
</dbReference>
<feature type="compositionally biased region" description="Basic and acidic residues" evidence="3">
    <location>
        <begin position="49"/>
        <end position="60"/>
    </location>
</feature>
<evidence type="ECO:0000313" key="6">
    <source>
        <dbReference type="Proteomes" id="UP001225605"/>
    </source>
</evidence>
<dbReference type="InterPro" id="IPR003658">
    <property type="entry name" value="Anti-sigma_ant"/>
</dbReference>
<dbReference type="PROSITE" id="PS50801">
    <property type="entry name" value="STAS"/>
    <property type="match status" value="1"/>
</dbReference>
<gene>
    <name evidence="5" type="ORF">CKY47_28410</name>
</gene>
<dbReference type="Pfam" id="PF01740">
    <property type="entry name" value="STAS"/>
    <property type="match status" value="1"/>
</dbReference>
<comment type="similarity">
    <text evidence="1 2">Belongs to the anti-sigma-factor antagonist family.</text>
</comment>
<reference evidence="5 6" key="1">
    <citation type="submission" date="2017-06" db="EMBL/GenBank/DDBJ databases">
        <title>Cultured bacterium strain Saccharothrix yanglingensis Hhs.015.</title>
        <authorList>
            <person name="Xia Y."/>
        </authorList>
    </citation>
    <scope>NUCLEOTIDE SEQUENCE [LARGE SCALE GENOMIC DNA]</scope>
    <source>
        <strain evidence="5 6">Hhs.015</strain>
    </source>
</reference>
<dbReference type="Gene3D" id="3.30.750.24">
    <property type="entry name" value="STAS domain"/>
    <property type="match status" value="1"/>
</dbReference>
<evidence type="ECO:0000256" key="1">
    <source>
        <dbReference type="ARBA" id="ARBA00009013"/>
    </source>
</evidence>
<dbReference type="PANTHER" id="PTHR33495:SF2">
    <property type="entry name" value="ANTI-SIGMA FACTOR ANTAGONIST TM_1081-RELATED"/>
    <property type="match status" value="1"/>
</dbReference>
<evidence type="ECO:0000256" key="3">
    <source>
        <dbReference type="SAM" id="MobiDB-lite"/>
    </source>
</evidence>
<feature type="compositionally biased region" description="Basic and acidic residues" evidence="3">
    <location>
        <begin position="1"/>
        <end position="17"/>
    </location>
</feature>
<dbReference type="CDD" id="cd07043">
    <property type="entry name" value="STAS_anti-anti-sigma_factors"/>
    <property type="match status" value="1"/>
</dbReference>
<accession>A0ABU0X6U0</accession>
<feature type="region of interest" description="Disordered" evidence="3">
    <location>
        <begin position="1"/>
        <end position="21"/>
    </location>
</feature>